<accession>A0AAE0GLY5</accession>
<keyword evidence="1" id="KW-0812">Transmembrane</keyword>
<feature type="transmembrane region" description="Helical" evidence="1">
    <location>
        <begin position="98"/>
        <end position="119"/>
    </location>
</feature>
<name>A0AAE0GLY5_9CHLO</name>
<proteinExistence type="predicted"/>
<protein>
    <submittedName>
        <fullName evidence="2">Uncharacterized protein</fullName>
    </submittedName>
</protein>
<gene>
    <name evidence="2" type="ORF">CYMTET_11597</name>
</gene>
<feature type="transmembrane region" description="Helical" evidence="1">
    <location>
        <begin position="24"/>
        <end position="42"/>
    </location>
</feature>
<comment type="caution">
    <text evidence="2">The sequence shown here is derived from an EMBL/GenBank/DDBJ whole genome shotgun (WGS) entry which is preliminary data.</text>
</comment>
<dbReference type="AlphaFoldDB" id="A0AAE0GLY5"/>
<keyword evidence="1" id="KW-1133">Transmembrane helix</keyword>
<evidence type="ECO:0000313" key="2">
    <source>
        <dbReference type="EMBL" id="KAK3280567.1"/>
    </source>
</evidence>
<evidence type="ECO:0000256" key="1">
    <source>
        <dbReference type="SAM" id="Phobius"/>
    </source>
</evidence>
<keyword evidence="3" id="KW-1185">Reference proteome</keyword>
<reference evidence="2 3" key="1">
    <citation type="journal article" date="2015" name="Genome Biol. Evol.">
        <title>Comparative Genomics of a Bacterivorous Green Alga Reveals Evolutionary Causalities and Consequences of Phago-Mixotrophic Mode of Nutrition.</title>
        <authorList>
            <person name="Burns J.A."/>
            <person name="Paasch A."/>
            <person name="Narechania A."/>
            <person name="Kim E."/>
        </authorList>
    </citation>
    <scope>NUCLEOTIDE SEQUENCE [LARGE SCALE GENOMIC DNA]</scope>
    <source>
        <strain evidence="2 3">PLY_AMNH</strain>
    </source>
</reference>
<keyword evidence="1" id="KW-0472">Membrane</keyword>
<feature type="transmembrane region" description="Helical" evidence="1">
    <location>
        <begin position="72"/>
        <end position="92"/>
    </location>
</feature>
<feature type="non-terminal residue" evidence="2">
    <location>
        <position position="132"/>
    </location>
</feature>
<sequence length="132" mass="14688">MSDDDGRQHHVLALLYNPYSHNYLFIYLWVFGGVCALLATGLSAKNTHSHHNAGRLQTGSGTIFAGKITERILALTCLGIFFGSTSFIGILVPDFIPFFQFMQQGFLGVAFLQFFHMIVDMLDEASHNENGK</sequence>
<dbReference type="EMBL" id="LGRX02004354">
    <property type="protein sequence ID" value="KAK3280567.1"/>
    <property type="molecule type" value="Genomic_DNA"/>
</dbReference>
<evidence type="ECO:0000313" key="3">
    <source>
        <dbReference type="Proteomes" id="UP001190700"/>
    </source>
</evidence>
<dbReference type="Proteomes" id="UP001190700">
    <property type="component" value="Unassembled WGS sequence"/>
</dbReference>
<organism evidence="2 3">
    <name type="scientific">Cymbomonas tetramitiformis</name>
    <dbReference type="NCBI Taxonomy" id="36881"/>
    <lineage>
        <taxon>Eukaryota</taxon>
        <taxon>Viridiplantae</taxon>
        <taxon>Chlorophyta</taxon>
        <taxon>Pyramimonadophyceae</taxon>
        <taxon>Pyramimonadales</taxon>
        <taxon>Pyramimonadaceae</taxon>
        <taxon>Cymbomonas</taxon>
    </lineage>
</organism>